<sequence length="65" mass="7094">MMKWKLGFLIGVMFILSIALIDPSFGQRNLLISHSRNGVGNIHISKGMKISSNGSTSIRGKGLHQ</sequence>
<dbReference type="AlphaFoldDB" id="A0A8D9DQY6"/>
<dbReference type="EMBL" id="LS974621">
    <property type="protein sequence ID" value="CAG7877688.1"/>
    <property type="molecule type" value="Genomic_DNA"/>
</dbReference>
<name>A0A8D9DQY6_BRACM</name>
<evidence type="ECO:0000313" key="1">
    <source>
        <dbReference type="EMBL" id="CAG7877688.1"/>
    </source>
</evidence>
<dbReference type="Gramene" id="A05p42090.2_BraZ1">
    <property type="protein sequence ID" value="A05p42090.2_BraZ1.CDS"/>
    <property type="gene ID" value="A05g42090.2_BraZ1"/>
</dbReference>
<organism evidence="1 2">
    <name type="scientific">Brassica campestris</name>
    <name type="common">Field mustard</name>
    <dbReference type="NCBI Taxonomy" id="3711"/>
    <lineage>
        <taxon>Eukaryota</taxon>
        <taxon>Viridiplantae</taxon>
        <taxon>Streptophyta</taxon>
        <taxon>Embryophyta</taxon>
        <taxon>Tracheophyta</taxon>
        <taxon>Spermatophyta</taxon>
        <taxon>Magnoliopsida</taxon>
        <taxon>eudicotyledons</taxon>
        <taxon>Gunneridae</taxon>
        <taxon>Pentapetalae</taxon>
        <taxon>rosids</taxon>
        <taxon>malvids</taxon>
        <taxon>Brassicales</taxon>
        <taxon>Brassicaceae</taxon>
        <taxon>Brassiceae</taxon>
        <taxon>Brassica</taxon>
    </lineage>
</organism>
<protein>
    <submittedName>
        <fullName evidence="1">Uncharacterized protein</fullName>
    </submittedName>
</protein>
<accession>A0A8D9DQY6</accession>
<reference evidence="1 2" key="1">
    <citation type="submission" date="2021-07" db="EMBL/GenBank/DDBJ databases">
        <authorList>
            <consortium name="Genoscope - CEA"/>
            <person name="William W."/>
        </authorList>
    </citation>
    <scope>NUCLEOTIDE SEQUENCE [LARGE SCALE GENOMIC DNA]</scope>
</reference>
<proteinExistence type="predicted"/>
<dbReference type="Proteomes" id="UP000694005">
    <property type="component" value="Chromosome A05"/>
</dbReference>
<evidence type="ECO:0000313" key="2">
    <source>
        <dbReference type="Proteomes" id="UP000694005"/>
    </source>
</evidence>
<gene>
    <name evidence="1" type="ORF">BRAPAZ1V2_A05P42090.2</name>
</gene>